<feature type="transmembrane region" description="Helical" evidence="9">
    <location>
        <begin position="407"/>
        <end position="427"/>
    </location>
</feature>
<comment type="caution">
    <text evidence="10">The sequence shown here is derived from an EMBL/GenBank/DDBJ whole genome shotgun (WGS) entry which is preliminary data.</text>
</comment>
<accession>A0AAN7VDB0</accession>
<keyword evidence="4 9" id="KW-0812">Transmembrane</keyword>
<evidence type="ECO:0000256" key="6">
    <source>
        <dbReference type="ARBA" id="ARBA00023054"/>
    </source>
</evidence>
<feature type="compositionally biased region" description="Basic and acidic residues" evidence="8">
    <location>
        <begin position="1"/>
        <end position="10"/>
    </location>
</feature>
<evidence type="ECO:0000256" key="9">
    <source>
        <dbReference type="SAM" id="Phobius"/>
    </source>
</evidence>
<dbReference type="InterPro" id="IPR008677">
    <property type="entry name" value="MRVI1"/>
</dbReference>
<keyword evidence="5 9" id="KW-1133">Transmembrane helix</keyword>
<dbReference type="PANTHER" id="PTHR15352">
    <property type="entry name" value="LYMPHOID-RESTRICTED MEMBRANE PROTEIN, JAW1"/>
    <property type="match status" value="1"/>
</dbReference>
<feature type="compositionally biased region" description="Low complexity" evidence="8">
    <location>
        <begin position="11"/>
        <end position="22"/>
    </location>
</feature>
<proteinExistence type="predicted"/>
<reference evidence="10 11" key="1">
    <citation type="journal article" date="2024" name="Insects">
        <title>An Improved Chromosome-Level Genome Assembly of the Firefly Pyrocoelia pectoralis.</title>
        <authorList>
            <person name="Fu X."/>
            <person name="Meyer-Rochow V.B."/>
            <person name="Ballantyne L."/>
            <person name="Zhu X."/>
        </authorList>
    </citation>
    <scope>NUCLEOTIDE SEQUENCE [LARGE SCALE GENOMIC DNA]</scope>
    <source>
        <strain evidence="10">XCY_ONT2</strain>
    </source>
</reference>
<comment type="subcellular location">
    <subcellularLocation>
        <location evidence="2">Cytoplasm</location>
    </subcellularLocation>
    <subcellularLocation>
        <location evidence="1">Membrane</location>
        <topology evidence="1">Single-pass membrane protein</topology>
    </subcellularLocation>
</comment>
<protein>
    <submittedName>
        <fullName evidence="10">Uncharacterized protein</fullName>
    </submittedName>
</protein>
<evidence type="ECO:0000256" key="7">
    <source>
        <dbReference type="ARBA" id="ARBA00023136"/>
    </source>
</evidence>
<evidence type="ECO:0000256" key="2">
    <source>
        <dbReference type="ARBA" id="ARBA00004496"/>
    </source>
</evidence>
<keyword evidence="7 9" id="KW-0472">Membrane</keyword>
<dbReference type="GO" id="GO:0005737">
    <property type="term" value="C:cytoplasm"/>
    <property type="evidence" value="ECO:0007669"/>
    <property type="project" value="UniProtKB-SubCell"/>
</dbReference>
<dbReference type="AlphaFoldDB" id="A0AAN7VDB0"/>
<feature type="region of interest" description="Disordered" evidence="8">
    <location>
        <begin position="350"/>
        <end position="374"/>
    </location>
</feature>
<gene>
    <name evidence="10" type="ORF">RI129_007954</name>
</gene>
<evidence type="ECO:0000256" key="1">
    <source>
        <dbReference type="ARBA" id="ARBA00004167"/>
    </source>
</evidence>
<feature type="region of interest" description="Disordered" evidence="8">
    <location>
        <begin position="1"/>
        <end position="22"/>
    </location>
</feature>
<feature type="region of interest" description="Disordered" evidence="8">
    <location>
        <begin position="45"/>
        <end position="73"/>
    </location>
</feature>
<evidence type="ECO:0000313" key="10">
    <source>
        <dbReference type="EMBL" id="KAK5644109.1"/>
    </source>
</evidence>
<dbReference type="PANTHER" id="PTHR15352:SF1">
    <property type="entry name" value="KASH5-LIKE COILED-COIL DOMAIN-CONTAINING PROTEIN"/>
    <property type="match status" value="1"/>
</dbReference>
<name>A0AAN7VDB0_9COLE</name>
<feature type="region of interest" description="Disordered" evidence="8">
    <location>
        <begin position="282"/>
        <end position="305"/>
    </location>
</feature>
<feature type="compositionally biased region" description="Basic and acidic residues" evidence="8">
    <location>
        <begin position="353"/>
        <end position="368"/>
    </location>
</feature>
<keyword evidence="11" id="KW-1185">Reference proteome</keyword>
<evidence type="ECO:0000313" key="11">
    <source>
        <dbReference type="Proteomes" id="UP001329430"/>
    </source>
</evidence>
<evidence type="ECO:0000256" key="4">
    <source>
        <dbReference type="ARBA" id="ARBA00022692"/>
    </source>
</evidence>
<keyword evidence="3" id="KW-0963">Cytoplasm</keyword>
<dbReference type="EMBL" id="JAVRBK010000005">
    <property type="protein sequence ID" value="KAK5644109.1"/>
    <property type="molecule type" value="Genomic_DNA"/>
</dbReference>
<keyword evidence="6" id="KW-0175">Coiled coil</keyword>
<sequence length="453" mass="50632">MSETLVKDKLSSPTELNNNNSLLNMDLDISSDCNQRVIESASLSSFSSNNSDVSDEAGDEHGKDGENKRLSRKLRSLSDGHAVSLLKSSEIIEVFPSLPDSVLEKLGLSGNGERERLNEDELEQKFIALSLAFTIDSATITDRCERQKRYRDQTEINLNTEITKVIDKITQIQPVNMDTEKAEHLTGLLAQIDVIVRASTLASISAERFGAVQHEARLADAVNLMIKYVTLLKQQRDSARKQLQYTKKVLQDTNTTETTTVKRLSLGSNGRSLTQRRASIATLAQDTGKPVSPPGADSKKLSRRTSDISTRVSAFARSSRPSRLELGVDLDKIKEGIVDDNSEFDQMEASDVEGEKFGREASEKEVKPRKSSTPLVGHMALRMKRLERYVRERSRVYAEHGVFHDCFYITAFVCFMIGFLLLAIFLIHTRISGGDSTTLRAPKEDFKNNRIKQ</sequence>
<organism evidence="10 11">
    <name type="scientific">Pyrocoelia pectoralis</name>
    <dbReference type="NCBI Taxonomy" id="417401"/>
    <lineage>
        <taxon>Eukaryota</taxon>
        <taxon>Metazoa</taxon>
        <taxon>Ecdysozoa</taxon>
        <taxon>Arthropoda</taxon>
        <taxon>Hexapoda</taxon>
        <taxon>Insecta</taxon>
        <taxon>Pterygota</taxon>
        <taxon>Neoptera</taxon>
        <taxon>Endopterygota</taxon>
        <taxon>Coleoptera</taxon>
        <taxon>Polyphaga</taxon>
        <taxon>Elateriformia</taxon>
        <taxon>Elateroidea</taxon>
        <taxon>Lampyridae</taxon>
        <taxon>Lampyrinae</taxon>
        <taxon>Pyrocoelia</taxon>
    </lineage>
</organism>
<evidence type="ECO:0000256" key="5">
    <source>
        <dbReference type="ARBA" id="ARBA00022989"/>
    </source>
</evidence>
<dbReference type="Pfam" id="PF05781">
    <property type="entry name" value="MRVI1"/>
    <property type="match status" value="1"/>
</dbReference>
<dbReference type="Proteomes" id="UP001329430">
    <property type="component" value="Chromosome 5"/>
</dbReference>
<evidence type="ECO:0000256" key="3">
    <source>
        <dbReference type="ARBA" id="ARBA00022490"/>
    </source>
</evidence>
<feature type="compositionally biased region" description="Basic and acidic residues" evidence="8">
    <location>
        <begin position="59"/>
        <end position="69"/>
    </location>
</feature>
<evidence type="ECO:0000256" key="8">
    <source>
        <dbReference type="SAM" id="MobiDB-lite"/>
    </source>
</evidence>
<dbReference type="GO" id="GO:0016020">
    <property type="term" value="C:membrane"/>
    <property type="evidence" value="ECO:0007669"/>
    <property type="project" value="UniProtKB-SubCell"/>
</dbReference>